<feature type="region of interest" description="Disordered" evidence="1">
    <location>
        <begin position="454"/>
        <end position="482"/>
    </location>
</feature>
<dbReference type="SMART" id="SM00144">
    <property type="entry name" value="PI3K_rbd"/>
    <property type="match status" value="1"/>
</dbReference>
<gene>
    <name evidence="3" type="ORF">CUNI_LOCUS9475</name>
</gene>
<feature type="region of interest" description="Disordered" evidence="1">
    <location>
        <begin position="1"/>
        <end position="67"/>
    </location>
</feature>
<dbReference type="PROSITE" id="PS51546">
    <property type="entry name" value="PI3K_RBD"/>
    <property type="match status" value="1"/>
</dbReference>
<dbReference type="EMBL" id="CAJHNH020001657">
    <property type="protein sequence ID" value="CAG5123917.1"/>
    <property type="molecule type" value="Genomic_DNA"/>
</dbReference>
<keyword evidence="4" id="KW-1185">Reference proteome</keyword>
<dbReference type="AlphaFoldDB" id="A0A8S3Z327"/>
<feature type="domain" description="PI3K-RBD" evidence="2">
    <location>
        <begin position="601"/>
        <end position="689"/>
    </location>
</feature>
<feature type="region of interest" description="Disordered" evidence="1">
    <location>
        <begin position="192"/>
        <end position="212"/>
    </location>
</feature>
<sequence>MTMASGTDRQSPLQGLIPPPAAAPRRRSPVQVSPDANSDEYRPPPVPSRPAAAAWPGVERRGTDDMDINFRQYMDNGYGRKTAGKSQSMFAHESSSLNPFSEHFQQISTTHHPDLVGLDFSAASTEQAEDSRPRSLSLEDLKDNHRSIYPDIRHAFRDVASSQSPSPTHYVGNQPVGQKHLLPTHLGVRSCSTPPPVPTHQTGGYGGSQSPSPTHLIQPVGQKHLLPTQIAVQACLSPPPLPTQPPGGYGWNPFLLSHSAMPPQPGRQTSGFLNVPYPSSELLTAARMEYPSSYATRPDSIGFHNDRFAAFGNRPNLSWEPQHASAAYDVNPLNSGASSSITYVPNITFLPAASSGSVPARESSQSPIDNQMHPIIIAGFDENLSPSSSTPDQVPAGDLIKLGHTLPEHEYLSLDYFDPLYSRARRESVCLGKSSTADLNFSFGEAFPNIYDDHSDLPSPAVDQNDDDVWSPRSSMEPSQQDRTRAIGFEAFDFDSFGDVRFGKSEEEFMKEATLPQTFATAAYDAPAAKQKPDDTSRKALSWAVPQGKKYERLRKRTFIDAESESFCQMVADLKKRYLSTDERTNLGYLINQIRECHIASIQVKVVVHTKFFTDPICFTCDTSALVEHVISHVLCMLSPTDGEINTDKFILKVYDRSEYLCNDLPLAKFEYTHSCLKVDRDICLELVSIEEVSRPFIRT</sequence>
<proteinExistence type="predicted"/>
<dbReference type="SUPFAM" id="SSF54236">
    <property type="entry name" value="Ubiquitin-like"/>
    <property type="match status" value="1"/>
</dbReference>
<dbReference type="InterPro" id="IPR000341">
    <property type="entry name" value="PI3K_Ras-bd_dom"/>
</dbReference>
<dbReference type="OrthoDB" id="67688at2759"/>
<comment type="caution">
    <text evidence="3">The sequence shown here is derived from an EMBL/GenBank/DDBJ whole genome shotgun (WGS) entry which is preliminary data.</text>
</comment>
<protein>
    <recommendedName>
        <fullName evidence="2">PI3K-RBD domain-containing protein</fullName>
    </recommendedName>
</protein>
<evidence type="ECO:0000256" key="1">
    <source>
        <dbReference type="SAM" id="MobiDB-lite"/>
    </source>
</evidence>
<name>A0A8S3Z327_9EUPU</name>
<feature type="compositionally biased region" description="Polar residues" evidence="1">
    <location>
        <begin position="1"/>
        <end position="13"/>
    </location>
</feature>
<organism evidence="3 4">
    <name type="scientific">Candidula unifasciata</name>
    <dbReference type="NCBI Taxonomy" id="100452"/>
    <lineage>
        <taxon>Eukaryota</taxon>
        <taxon>Metazoa</taxon>
        <taxon>Spiralia</taxon>
        <taxon>Lophotrochozoa</taxon>
        <taxon>Mollusca</taxon>
        <taxon>Gastropoda</taxon>
        <taxon>Heterobranchia</taxon>
        <taxon>Euthyneura</taxon>
        <taxon>Panpulmonata</taxon>
        <taxon>Eupulmonata</taxon>
        <taxon>Stylommatophora</taxon>
        <taxon>Helicina</taxon>
        <taxon>Helicoidea</taxon>
        <taxon>Geomitridae</taxon>
        <taxon>Candidula</taxon>
    </lineage>
</organism>
<evidence type="ECO:0000313" key="4">
    <source>
        <dbReference type="Proteomes" id="UP000678393"/>
    </source>
</evidence>
<evidence type="ECO:0000313" key="3">
    <source>
        <dbReference type="EMBL" id="CAG5123917.1"/>
    </source>
</evidence>
<dbReference type="InterPro" id="IPR029071">
    <property type="entry name" value="Ubiquitin-like_domsf"/>
</dbReference>
<dbReference type="Pfam" id="PF00794">
    <property type="entry name" value="PI3K_rbd"/>
    <property type="match status" value="1"/>
</dbReference>
<accession>A0A8S3Z327</accession>
<dbReference type="Proteomes" id="UP000678393">
    <property type="component" value="Unassembled WGS sequence"/>
</dbReference>
<dbReference type="Gene3D" id="3.10.20.90">
    <property type="entry name" value="Phosphatidylinositol 3-kinase Catalytic Subunit, Chain A, domain 1"/>
    <property type="match status" value="1"/>
</dbReference>
<reference evidence="3" key="1">
    <citation type="submission" date="2021-04" db="EMBL/GenBank/DDBJ databases">
        <authorList>
            <consortium name="Molecular Ecology Group"/>
        </authorList>
    </citation>
    <scope>NUCLEOTIDE SEQUENCE</scope>
</reference>
<feature type="non-terminal residue" evidence="3">
    <location>
        <position position="1"/>
    </location>
</feature>
<evidence type="ECO:0000259" key="2">
    <source>
        <dbReference type="PROSITE" id="PS51546"/>
    </source>
</evidence>